<evidence type="ECO:0000256" key="6">
    <source>
        <dbReference type="ARBA" id="ARBA00023002"/>
    </source>
</evidence>
<name>A0A1S6M1R2_9CYAN</name>
<evidence type="ECO:0000256" key="2">
    <source>
        <dbReference type="ARBA" id="ARBA00010139"/>
    </source>
</evidence>
<dbReference type="InterPro" id="IPR020946">
    <property type="entry name" value="Flavin_mOase-like"/>
</dbReference>
<keyword evidence="5" id="KW-0521">NADP</keyword>
<accession>A0A1S6M1R2</accession>
<reference evidence="7" key="1">
    <citation type="journal article" date="2017" name="Nat. Chem. Biol.">
        <title>Metagenomic discovery of polybrominated diphenyl ether biosynthesis by marine sponges.</title>
        <authorList>
            <person name="Agarwal V."/>
            <person name="Blanton J.M."/>
            <person name="Podell S."/>
            <person name="Taton A."/>
            <person name="Schorn M.A."/>
            <person name="Busch J."/>
            <person name="Lin Z."/>
            <person name="Schmidt E.W."/>
            <person name="Jensen P.R."/>
            <person name="Paul V.J."/>
            <person name="Biggs J.S."/>
            <person name="Golden J.W."/>
            <person name="Allen E.E."/>
            <person name="Moore B.S."/>
        </authorList>
    </citation>
    <scope>NUCLEOTIDE SEQUENCE</scope>
    <source>
        <strain evidence="7">SP4</strain>
    </source>
</reference>
<keyword evidence="6" id="KW-0560">Oxidoreductase</keyword>
<evidence type="ECO:0000256" key="1">
    <source>
        <dbReference type="ARBA" id="ARBA00009183"/>
    </source>
</evidence>
<organism evidence="7">
    <name type="scientific">Hormoscilla spongeliae SP4</name>
    <dbReference type="NCBI Taxonomy" id="1962685"/>
    <lineage>
        <taxon>Bacteria</taxon>
        <taxon>Bacillati</taxon>
        <taxon>Cyanobacteriota</taxon>
        <taxon>Cyanophyceae</taxon>
        <taxon>Gomontiellales</taxon>
        <taxon>Gomontiellaceae</taxon>
        <taxon>Hormoscilla</taxon>
    </lineage>
</organism>
<evidence type="ECO:0000313" key="7">
    <source>
        <dbReference type="EMBL" id="AQU14204.1"/>
    </source>
</evidence>
<keyword evidence="4" id="KW-0274">FAD</keyword>
<dbReference type="EMBL" id="KX588879">
    <property type="protein sequence ID" value="AQU14204.1"/>
    <property type="molecule type" value="Genomic_DNA"/>
</dbReference>
<comment type="similarity">
    <text evidence="2">Belongs to the FAD-binding monooxygenase family.</text>
</comment>
<dbReference type="PANTHER" id="PTHR23023">
    <property type="entry name" value="DIMETHYLANILINE MONOOXYGENASE"/>
    <property type="match status" value="1"/>
</dbReference>
<evidence type="ECO:0000256" key="3">
    <source>
        <dbReference type="ARBA" id="ARBA00022630"/>
    </source>
</evidence>
<evidence type="ECO:0000256" key="5">
    <source>
        <dbReference type="ARBA" id="ARBA00022857"/>
    </source>
</evidence>
<protein>
    <submittedName>
        <fullName evidence="7">Flavin-dependent halogenase</fullName>
    </submittedName>
</protein>
<sequence>MLDCIVIGAGPGGLVTTKELLEQGVREVVCLEQADDVGGVFANAYDSLVLTSSATISMFSDFWIGDGNQHKFWTKDEAVDYWKKYAEHFGVQEHIRFDSKVVAVVEQGGEGWQVQLASGETLLTKRVALAIGNNAIPKYPEWKELLTEVEYSHSQQYHNADRFAGKNVLAVGGGESGSDVALELSRVASKCWVSIRNSAGWVVPRRRGMYAADISTHRGVWGLPRDYGVALSKAINQAELSQKDPVHDTVVKLNQKIEAKKGVWGTFATKNFSLPKAIVYHGCKVVGEIVKVEDGGRTLHTTDGECLTNVDAVVFSTGYKNAVSFLPEELKQTDPRSLYKHMFHPKYQDKLLWIGWARPNFGSQFPIMEMQARLFALICKGELTLPAPAEMEKLACIDRSTNLEQFEHNAHQVRSLVDYHRYMDDMASLIGCEPPLWQYFFLHPRIWLRMVYGAIQSTQFRLRGPGNKESLARELLMKLPVSKPTHIVKAGLKGRVIYAFKALIPKIGFVGLKGSRNSSSSLAVSRVSSV</sequence>
<dbReference type="SUPFAM" id="SSF51905">
    <property type="entry name" value="FAD/NAD(P)-binding domain"/>
    <property type="match status" value="2"/>
</dbReference>
<dbReference type="GO" id="GO:0050661">
    <property type="term" value="F:NADP binding"/>
    <property type="evidence" value="ECO:0007669"/>
    <property type="project" value="InterPro"/>
</dbReference>
<dbReference type="PRINTS" id="PR00370">
    <property type="entry name" value="FMOXYGENASE"/>
</dbReference>
<proteinExistence type="inferred from homology"/>
<dbReference type="InterPro" id="IPR036188">
    <property type="entry name" value="FAD/NAD-bd_sf"/>
</dbReference>
<dbReference type="GO" id="GO:0004499">
    <property type="term" value="F:N,N-dimethylaniline monooxygenase activity"/>
    <property type="evidence" value="ECO:0007669"/>
    <property type="project" value="InterPro"/>
</dbReference>
<dbReference type="Gene3D" id="3.50.50.60">
    <property type="entry name" value="FAD/NAD(P)-binding domain"/>
    <property type="match status" value="1"/>
</dbReference>
<dbReference type="Pfam" id="PF00743">
    <property type="entry name" value="FMO-like"/>
    <property type="match status" value="1"/>
</dbReference>
<dbReference type="InterPro" id="IPR050346">
    <property type="entry name" value="FMO-like"/>
</dbReference>
<comment type="similarity">
    <text evidence="1">Belongs to the FMO family.</text>
</comment>
<dbReference type="AlphaFoldDB" id="A0A1S6M1R2"/>
<dbReference type="GO" id="GO:0050660">
    <property type="term" value="F:flavin adenine dinucleotide binding"/>
    <property type="evidence" value="ECO:0007669"/>
    <property type="project" value="InterPro"/>
</dbReference>
<dbReference type="PIRSF" id="PIRSF000332">
    <property type="entry name" value="FMO"/>
    <property type="match status" value="1"/>
</dbReference>
<keyword evidence="3" id="KW-0285">Flavoprotein</keyword>
<evidence type="ECO:0000256" key="4">
    <source>
        <dbReference type="ARBA" id="ARBA00022827"/>
    </source>
</evidence>
<dbReference type="InterPro" id="IPR000960">
    <property type="entry name" value="Flavin_mOase"/>
</dbReference>